<reference evidence="2 3" key="1">
    <citation type="submission" date="2020-09" db="EMBL/GenBank/DDBJ databases">
        <title>De no assembly of potato wild relative species, Solanum commersonii.</title>
        <authorList>
            <person name="Cho K."/>
        </authorList>
    </citation>
    <scope>NUCLEOTIDE SEQUENCE [LARGE SCALE GENOMIC DNA]</scope>
    <source>
        <strain evidence="2">LZ3.2</strain>
        <tissue evidence="2">Leaf</tissue>
    </source>
</reference>
<dbReference type="AlphaFoldDB" id="A0A9J5Z4C2"/>
<name>A0A9J5Z4C2_SOLCO</name>
<sequence length="125" mass="13515">MSMLFGTVETPNMPSANIPTCSEVPSATTGEEAETNEDHLGVREEIVYDDLVDLEGAMFETARQASLWDTSMLSSSGAKDAETPGINAQTDGVLHLRTTTYFVGGETKERGKDTTRQKGANKLKK</sequence>
<feature type="compositionally biased region" description="Polar residues" evidence="1">
    <location>
        <begin position="9"/>
        <end position="29"/>
    </location>
</feature>
<dbReference type="OrthoDB" id="1327523at2759"/>
<protein>
    <submittedName>
        <fullName evidence="2">Uncharacterized protein</fullName>
    </submittedName>
</protein>
<evidence type="ECO:0000256" key="1">
    <source>
        <dbReference type="SAM" id="MobiDB-lite"/>
    </source>
</evidence>
<feature type="compositionally biased region" description="Basic and acidic residues" evidence="1">
    <location>
        <begin position="106"/>
        <end position="116"/>
    </location>
</feature>
<accession>A0A9J5Z4C2</accession>
<dbReference type="EMBL" id="JACXVP010000005">
    <property type="protein sequence ID" value="KAG5606292.1"/>
    <property type="molecule type" value="Genomic_DNA"/>
</dbReference>
<organism evidence="2 3">
    <name type="scientific">Solanum commersonii</name>
    <name type="common">Commerson's wild potato</name>
    <name type="synonym">Commerson's nightshade</name>
    <dbReference type="NCBI Taxonomy" id="4109"/>
    <lineage>
        <taxon>Eukaryota</taxon>
        <taxon>Viridiplantae</taxon>
        <taxon>Streptophyta</taxon>
        <taxon>Embryophyta</taxon>
        <taxon>Tracheophyta</taxon>
        <taxon>Spermatophyta</taxon>
        <taxon>Magnoliopsida</taxon>
        <taxon>eudicotyledons</taxon>
        <taxon>Gunneridae</taxon>
        <taxon>Pentapetalae</taxon>
        <taxon>asterids</taxon>
        <taxon>lamiids</taxon>
        <taxon>Solanales</taxon>
        <taxon>Solanaceae</taxon>
        <taxon>Solanoideae</taxon>
        <taxon>Solaneae</taxon>
        <taxon>Solanum</taxon>
    </lineage>
</organism>
<keyword evidence="3" id="KW-1185">Reference proteome</keyword>
<feature type="region of interest" description="Disordered" evidence="1">
    <location>
        <begin position="103"/>
        <end position="125"/>
    </location>
</feature>
<comment type="caution">
    <text evidence="2">The sequence shown here is derived from an EMBL/GenBank/DDBJ whole genome shotgun (WGS) entry which is preliminary data.</text>
</comment>
<dbReference type="Proteomes" id="UP000824120">
    <property type="component" value="Chromosome 5"/>
</dbReference>
<evidence type="ECO:0000313" key="3">
    <source>
        <dbReference type="Proteomes" id="UP000824120"/>
    </source>
</evidence>
<proteinExistence type="predicted"/>
<gene>
    <name evidence="2" type="ORF">H5410_027784</name>
</gene>
<feature type="region of interest" description="Disordered" evidence="1">
    <location>
        <begin position="1"/>
        <end position="38"/>
    </location>
</feature>
<evidence type="ECO:0000313" key="2">
    <source>
        <dbReference type="EMBL" id="KAG5606292.1"/>
    </source>
</evidence>